<comment type="subunit">
    <text evidence="17">Homotetramer.</text>
</comment>
<comment type="cofactor">
    <cofactor evidence="18 19">
        <name>K(+)</name>
        <dbReference type="ChEBI" id="CHEBI:29103"/>
    </cofactor>
    <text evidence="18 19">Binds 1 potassium ion per subunit.</text>
</comment>
<dbReference type="InterPro" id="IPR030677">
    <property type="entry name" value="Nnr"/>
</dbReference>
<evidence type="ECO:0000313" key="22">
    <source>
        <dbReference type="EMBL" id="MBC8207835.1"/>
    </source>
</evidence>
<dbReference type="CDD" id="cd01171">
    <property type="entry name" value="YXKO-related"/>
    <property type="match status" value="1"/>
</dbReference>
<feature type="binding site" evidence="18">
    <location>
        <position position="148"/>
    </location>
    <ligand>
        <name>K(+)</name>
        <dbReference type="ChEBI" id="CHEBI:29103"/>
    </ligand>
</feature>
<comment type="catalytic activity">
    <reaction evidence="1 18 19">
        <text>(6R)-NADHX = (6S)-NADHX</text>
        <dbReference type="Rhea" id="RHEA:32215"/>
        <dbReference type="ChEBI" id="CHEBI:64074"/>
        <dbReference type="ChEBI" id="CHEBI:64075"/>
        <dbReference type="EC" id="5.1.99.6"/>
    </reaction>
</comment>
<keyword evidence="13" id="KW-0511">Multifunctional enzyme</keyword>
<dbReference type="NCBIfam" id="TIGR00196">
    <property type="entry name" value="yjeF_cterm"/>
    <property type="match status" value="1"/>
</dbReference>
<dbReference type="PROSITE" id="PS01050">
    <property type="entry name" value="YJEF_C_2"/>
    <property type="match status" value="1"/>
</dbReference>
<feature type="domain" description="YjeF C-terminal" evidence="20">
    <location>
        <begin position="254"/>
        <end position="540"/>
    </location>
</feature>
<dbReference type="AlphaFoldDB" id="A0A8J6TBG0"/>
<comment type="caution">
    <text evidence="22">The sequence shown here is derived from an EMBL/GenBank/DDBJ whole genome shotgun (WGS) entry which is preliminary data.</text>
</comment>
<evidence type="ECO:0000313" key="23">
    <source>
        <dbReference type="Proteomes" id="UP000599024"/>
    </source>
</evidence>
<keyword evidence="9 18" id="KW-0630">Potassium</keyword>
<feature type="binding site" evidence="17">
    <location>
        <begin position="452"/>
        <end position="456"/>
    </location>
    <ligand>
        <name>AMP</name>
        <dbReference type="ChEBI" id="CHEBI:456215"/>
    </ligand>
</feature>
<dbReference type="InterPro" id="IPR000631">
    <property type="entry name" value="CARKD"/>
</dbReference>
<dbReference type="GO" id="GO:0046872">
    <property type="term" value="F:metal ion binding"/>
    <property type="evidence" value="ECO:0007669"/>
    <property type="project" value="UniProtKB-UniRule"/>
</dbReference>
<keyword evidence="6 17" id="KW-0547">Nucleotide-binding</keyword>
<dbReference type="GO" id="GO:0046496">
    <property type="term" value="P:nicotinamide nucleotide metabolic process"/>
    <property type="evidence" value="ECO:0007669"/>
    <property type="project" value="UniProtKB-UniRule"/>
</dbReference>
<evidence type="ECO:0000256" key="5">
    <source>
        <dbReference type="ARBA" id="ARBA00022723"/>
    </source>
</evidence>
<feature type="binding site" evidence="18">
    <location>
        <position position="70"/>
    </location>
    <ligand>
        <name>K(+)</name>
        <dbReference type="ChEBI" id="CHEBI:29103"/>
    </ligand>
</feature>
<evidence type="ECO:0000256" key="1">
    <source>
        <dbReference type="ARBA" id="ARBA00000013"/>
    </source>
</evidence>
<dbReference type="PANTHER" id="PTHR12592:SF0">
    <property type="entry name" value="ATP-DEPENDENT (S)-NAD(P)H-HYDRATE DEHYDRATASE"/>
    <property type="match status" value="1"/>
</dbReference>
<dbReference type="SUPFAM" id="SSF64153">
    <property type="entry name" value="YjeF N-terminal domain-like"/>
    <property type="match status" value="1"/>
</dbReference>
<dbReference type="InterPro" id="IPR029056">
    <property type="entry name" value="Ribokinase-like"/>
</dbReference>
<dbReference type="Proteomes" id="UP000599024">
    <property type="component" value="Unassembled WGS sequence"/>
</dbReference>
<keyword evidence="12 17" id="KW-0456">Lyase</keyword>
<comment type="function">
    <text evidence="17">Catalyzes the dehydration of the S-form of NAD(P)HX at the expense of ADP, which is converted to AMP. Together with NAD(P)HX epimerase, which catalyzes the epimerization of the S- and R-forms, the enzyme allows the repair of both epimers of NAD(P)HX, a damaged form of NAD(P)H that is a result of enzymatic or heat-dependent hydration.</text>
</comment>
<dbReference type="GO" id="GO:0052855">
    <property type="term" value="F:ADP-dependent NAD(P)H-hydrate dehydratase activity"/>
    <property type="evidence" value="ECO:0007669"/>
    <property type="project" value="UniProtKB-UniRule"/>
</dbReference>
<comment type="caution">
    <text evidence="18">Lacks conserved residue(s) required for the propagation of feature annotation.</text>
</comment>
<dbReference type="Pfam" id="PF03853">
    <property type="entry name" value="YjeF_N"/>
    <property type="match status" value="1"/>
</dbReference>
<dbReference type="PIRSF" id="PIRSF017184">
    <property type="entry name" value="Nnr"/>
    <property type="match status" value="1"/>
</dbReference>
<dbReference type="SUPFAM" id="SSF53613">
    <property type="entry name" value="Ribokinase-like"/>
    <property type="match status" value="1"/>
</dbReference>
<evidence type="ECO:0000256" key="13">
    <source>
        <dbReference type="ARBA" id="ARBA00023268"/>
    </source>
</evidence>
<dbReference type="Gene3D" id="3.40.50.10260">
    <property type="entry name" value="YjeF N-terminal domain"/>
    <property type="match status" value="1"/>
</dbReference>
<feature type="binding site" evidence="17">
    <location>
        <position position="359"/>
    </location>
    <ligand>
        <name>(6S)-NADPHX</name>
        <dbReference type="ChEBI" id="CHEBI:64076"/>
    </ligand>
</feature>
<dbReference type="PROSITE" id="PS51383">
    <property type="entry name" value="YJEF_C_3"/>
    <property type="match status" value="1"/>
</dbReference>
<dbReference type="EMBL" id="JACNLK010000018">
    <property type="protein sequence ID" value="MBC8207835.1"/>
    <property type="molecule type" value="Genomic_DNA"/>
</dbReference>
<dbReference type="HAMAP" id="MF_01966">
    <property type="entry name" value="NADHX_epimerase"/>
    <property type="match status" value="1"/>
</dbReference>
<evidence type="ECO:0000256" key="14">
    <source>
        <dbReference type="ARBA" id="ARBA00025153"/>
    </source>
</evidence>
<keyword evidence="5 18" id="KW-0479">Metal-binding</keyword>
<evidence type="ECO:0000256" key="3">
    <source>
        <dbReference type="ARBA" id="ARBA00006001"/>
    </source>
</evidence>
<dbReference type="EC" id="5.1.99.6" evidence="19"/>
<comment type="function">
    <text evidence="18">Catalyzes the epimerization of the S- and R-forms of NAD(P)HX, a damaged form of NAD(P)H that is a result of enzymatic or heat-dependent hydration. This is a prerequisite for the S-specific NAD(P)H-hydrate dehydratase to allow the repair of both epimers of NAD(P)HX.</text>
</comment>
<comment type="catalytic activity">
    <reaction evidence="15 17 19">
        <text>(6S)-NADHX + ADP = AMP + phosphate + NADH + H(+)</text>
        <dbReference type="Rhea" id="RHEA:32223"/>
        <dbReference type="ChEBI" id="CHEBI:15378"/>
        <dbReference type="ChEBI" id="CHEBI:43474"/>
        <dbReference type="ChEBI" id="CHEBI:57945"/>
        <dbReference type="ChEBI" id="CHEBI:64074"/>
        <dbReference type="ChEBI" id="CHEBI:456215"/>
        <dbReference type="ChEBI" id="CHEBI:456216"/>
        <dbReference type="EC" id="4.2.1.136"/>
    </reaction>
</comment>
<evidence type="ECO:0000256" key="2">
    <source>
        <dbReference type="ARBA" id="ARBA00000909"/>
    </source>
</evidence>
<dbReference type="InterPro" id="IPR017953">
    <property type="entry name" value="Carbohydrate_kinase_pred_CS"/>
</dbReference>
<dbReference type="Gene3D" id="3.40.1190.20">
    <property type="match status" value="1"/>
</dbReference>
<gene>
    <name evidence="18" type="primary">nnrE</name>
    <name evidence="17" type="synonym">nnrD</name>
    <name evidence="22" type="ORF">H8E79_01530</name>
</gene>
<dbReference type="GO" id="GO:0052856">
    <property type="term" value="F:NAD(P)HX epimerase activity"/>
    <property type="evidence" value="ECO:0007669"/>
    <property type="project" value="UniProtKB-UniRule"/>
</dbReference>
<feature type="binding site" evidence="17">
    <location>
        <position position="410"/>
    </location>
    <ligand>
        <name>(6S)-NADPHX</name>
        <dbReference type="ChEBI" id="CHEBI:64076"/>
    </ligand>
</feature>
<comment type="cofactor">
    <cofactor evidence="17">
        <name>Mg(2+)</name>
        <dbReference type="ChEBI" id="CHEBI:18420"/>
    </cofactor>
</comment>
<evidence type="ECO:0000256" key="9">
    <source>
        <dbReference type="ARBA" id="ARBA00022958"/>
    </source>
</evidence>
<keyword evidence="8 17" id="KW-0521">NADP</keyword>
<organism evidence="22 23">
    <name type="scientific">Candidatus Desulfatifera sulfidica</name>
    <dbReference type="NCBI Taxonomy" id="2841691"/>
    <lineage>
        <taxon>Bacteria</taxon>
        <taxon>Pseudomonadati</taxon>
        <taxon>Thermodesulfobacteriota</taxon>
        <taxon>Desulfobulbia</taxon>
        <taxon>Desulfobulbales</taxon>
        <taxon>Desulfobulbaceae</taxon>
        <taxon>Candidatus Desulfatifera</taxon>
    </lineage>
</organism>
<feature type="binding site" evidence="18">
    <location>
        <position position="188"/>
    </location>
    <ligand>
        <name>K(+)</name>
        <dbReference type="ChEBI" id="CHEBI:29103"/>
    </ligand>
</feature>
<evidence type="ECO:0000256" key="11">
    <source>
        <dbReference type="ARBA" id="ARBA00023235"/>
    </source>
</evidence>
<evidence type="ECO:0000256" key="12">
    <source>
        <dbReference type="ARBA" id="ARBA00023239"/>
    </source>
</evidence>
<feature type="binding site" evidence="17">
    <location>
        <position position="481"/>
    </location>
    <ligand>
        <name>AMP</name>
        <dbReference type="ChEBI" id="CHEBI:456215"/>
    </ligand>
</feature>
<dbReference type="InterPro" id="IPR036652">
    <property type="entry name" value="YjeF_N_dom_sf"/>
</dbReference>
<dbReference type="PROSITE" id="PS51385">
    <property type="entry name" value="YJEF_N"/>
    <property type="match status" value="1"/>
</dbReference>
<comment type="similarity">
    <text evidence="18">Belongs to the NnrE/AIBP family.</text>
</comment>
<keyword evidence="10 17" id="KW-0520">NAD</keyword>
<dbReference type="HAMAP" id="MF_01965">
    <property type="entry name" value="NADHX_dehydratase"/>
    <property type="match status" value="1"/>
</dbReference>
<feature type="binding site" evidence="17">
    <location>
        <position position="482"/>
    </location>
    <ligand>
        <name>(6S)-NADPHX</name>
        <dbReference type="ChEBI" id="CHEBI:64076"/>
    </ligand>
</feature>
<proteinExistence type="inferred from homology"/>
<sequence>MTALNSTTHSIKLTSGKEMQALDRRAIDHYHIPSIVLMENAGLGTVRMLEQELGPAANTFALIFIGPGNNGGDGLVIARHLHQRGCHPVLCYLVDPTHLKGDASINVEIATRLQLEWFLLDSDLALAELPGLYCRLREAHGHCYAVLDALFGIGLTREISNHFATTIQLINKRTLSQDAPVIAVDIPSGLDADSGQIRGFCIQADHTATYGCAKSGQVQNYGQEHCGRLHIIDIGIPPEAISEADIQAELITDFQVNNSMAAIRRRHDTHKGSQGHLLIAAGSAGKTGAAILCAQGALRSGCGLVSCCAPHSLNQIFETTLLEAMTVPLPHSQNLFDNRDLDLIKTLLTNKQALVLGPGLGTEAVTADLILELYETIPQPMVVDADALNVLATKKLSIKAPPGPRIFTPHPGEMARLLDLTPQEVQYDRISAARQACTIFDKNSDQCVMVLKGAASIVTASNGQTWINSTGNPGMASGGMGDVLSGLIGGLLCQGLTPLAAATTGVFIHGRAGDLLASRQGIGYTASDLACTLPHALTPYR</sequence>
<evidence type="ECO:0000256" key="18">
    <source>
        <dbReference type="HAMAP-Rule" id="MF_01966"/>
    </source>
</evidence>
<comment type="function">
    <text evidence="14 19">Bifunctional enzyme that catalyzes the epimerization of the S- and R-forms of NAD(P)HX and the dehydration of the S-form of NAD(P)HX at the expense of ADP, which is converted to AMP. This allows the repair of both epimers of NAD(P)HX, a damaged form of NAD(P)H that is a result of enzymatic or heat-dependent hydration.</text>
</comment>
<evidence type="ECO:0000256" key="19">
    <source>
        <dbReference type="PIRNR" id="PIRNR017184"/>
    </source>
</evidence>
<evidence type="ECO:0000256" key="16">
    <source>
        <dbReference type="ARBA" id="ARBA00049209"/>
    </source>
</evidence>
<comment type="similarity">
    <text evidence="4 19">In the C-terminal section; belongs to the NnrD/CARKD family.</text>
</comment>
<evidence type="ECO:0000256" key="4">
    <source>
        <dbReference type="ARBA" id="ARBA00009524"/>
    </source>
</evidence>
<comment type="catalytic activity">
    <reaction evidence="2 18 19">
        <text>(6R)-NADPHX = (6S)-NADPHX</text>
        <dbReference type="Rhea" id="RHEA:32227"/>
        <dbReference type="ChEBI" id="CHEBI:64076"/>
        <dbReference type="ChEBI" id="CHEBI:64077"/>
        <dbReference type="EC" id="5.1.99.6"/>
    </reaction>
</comment>
<accession>A0A8J6TBG0</accession>
<evidence type="ECO:0000256" key="6">
    <source>
        <dbReference type="ARBA" id="ARBA00022741"/>
    </source>
</evidence>
<feature type="binding site" evidence="18">
    <location>
        <begin position="152"/>
        <end position="158"/>
    </location>
    <ligand>
        <name>(6S)-NADPHX</name>
        <dbReference type="ChEBI" id="CHEBI:64076"/>
    </ligand>
</feature>
<dbReference type="PANTHER" id="PTHR12592">
    <property type="entry name" value="ATP-DEPENDENT (S)-NAD(P)H-HYDRATE DEHYDRATASE FAMILY MEMBER"/>
    <property type="match status" value="1"/>
</dbReference>
<dbReference type="Pfam" id="PF01256">
    <property type="entry name" value="Carb_kinase"/>
    <property type="match status" value="1"/>
</dbReference>
<evidence type="ECO:0000259" key="20">
    <source>
        <dbReference type="PROSITE" id="PS51383"/>
    </source>
</evidence>
<dbReference type="InterPro" id="IPR004443">
    <property type="entry name" value="YjeF_N_dom"/>
</dbReference>
<comment type="catalytic activity">
    <reaction evidence="16 17 19">
        <text>(6S)-NADPHX + ADP = AMP + phosphate + NADPH + H(+)</text>
        <dbReference type="Rhea" id="RHEA:32235"/>
        <dbReference type="ChEBI" id="CHEBI:15378"/>
        <dbReference type="ChEBI" id="CHEBI:43474"/>
        <dbReference type="ChEBI" id="CHEBI:57783"/>
        <dbReference type="ChEBI" id="CHEBI:64076"/>
        <dbReference type="ChEBI" id="CHEBI:456215"/>
        <dbReference type="ChEBI" id="CHEBI:456216"/>
        <dbReference type="EC" id="4.2.1.136"/>
    </reaction>
</comment>
<dbReference type="NCBIfam" id="TIGR00197">
    <property type="entry name" value="yjeF_nterm"/>
    <property type="match status" value="1"/>
</dbReference>
<dbReference type="GO" id="GO:0110051">
    <property type="term" value="P:metabolite repair"/>
    <property type="evidence" value="ECO:0007669"/>
    <property type="project" value="TreeGrafter"/>
</dbReference>
<dbReference type="GO" id="GO:0005524">
    <property type="term" value="F:ATP binding"/>
    <property type="evidence" value="ECO:0007669"/>
    <property type="project" value="UniProtKB-UniRule"/>
</dbReference>
<feature type="binding site" evidence="18">
    <location>
        <begin position="69"/>
        <end position="73"/>
    </location>
    <ligand>
        <name>(6S)-NADPHX</name>
        <dbReference type="ChEBI" id="CHEBI:64076"/>
    </ligand>
</feature>
<protein>
    <recommendedName>
        <fullName evidence="19">Bifunctional NAD(P)H-hydrate repair enzyme</fullName>
    </recommendedName>
    <alternativeName>
        <fullName evidence="19">Nicotinamide nucleotide repair protein</fullName>
    </alternativeName>
    <domain>
        <recommendedName>
            <fullName evidence="19">ADP-dependent (S)-NAD(P)H-hydrate dehydratase</fullName>
            <ecNumber evidence="19">4.2.1.136</ecNumber>
        </recommendedName>
        <alternativeName>
            <fullName evidence="19">ADP-dependent NAD(P)HX dehydratase</fullName>
        </alternativeName>
    </domain>
    <domain>
        <recommendedName>
            <fullName evidence="19">NAD(P)H-hydrate epimerase</fullName>
            <ecNumber evidence="19">5.1.99.6</ecNumber>
        </recommendedName>
    </domain>
</protein>
<evidence type="ECO:0000256" key="15">
    <source>
        <dbReference type="ARBA" id="ARBA00048238"/>
    </source>
</evidence>
<evidence type="ECO:0000256" key="7">
    <source>
        <dbReference type="ARBA" id="ARBA00022840"/>
    </source>
</evidence>
<name>A0A8J6TBG0_9BACT</name>
<reference evidence="22 23" key="1">
    <citation type="submission" date="2020-08" db="EMBL/GenBank/DDBJ databases">
        <title>Bridging the membrane lipid divide: bacteria of the FCB group superphylum have the potential to synthesize archaeal ether lipids.</title>
        <authorList>
            <person name="Villanueva L."/>
            <person name="Von Meijenfeldt F.A.B."/>
            <person name="Westbye A.B."/>
            <person name="Yadav S."/>
            <person name="Hopmans E.C."/>
            <person name="Dutilh B.E."/>
            <person name="Sinninghe Damste J.S."/>
        </authorList>
    </citation>
    <scope>NUCLEOTIDE SEQUENCE [LARGE SCALE GENOMIC DNA]</scope>
    <source>
        <strain evidence="22">NIOZ-UU81</strain>
    </source>
</reference>
<dbReference type="EC" id="4.2.1.136" evidence="19"/>
<keyword evidence="11 18" id="KW-0413">Isomerase</keyword>
<comment type="similarity">
    <text evidence="17">Belongs to the NnrD/CARKD family.</text>
</comment>
<comment type="similarity">
    <text evidence="3 19">In the N-terminal section; belongs to the NnrE/AIBP family.</text>
</comment>
<feature type="binding site" evidence="18">
    <location>
        <position position="185"/>
    </location>
    <ligand>
        <name>(6S)-NADPHX</name>
        <dbReference type="ChEBI" id="CHEBI:64076"/>
    </ligand>
</feature>
<evidence type="ECO:0000256" key="10">
    <source>
        <dbReference type="ARBA" id="ARBA00023027"/>
    </source>
</evidence>
<keyword evidence="7 17" id="KW-0067">ATP-binding</keyword>
<evidence type="ECO:0000259" key="21">
    <source>
        <dbReference type="PROSITE" id="PS51385"/>
    </source>
</evidence>
<feature type="binding site" evidence="17">
    <location>
        <position position="289"/>
    </location>
    <ligand>
        <name>(6S)-NADPHX</name>
        <dbReference type="ChEBI" id="CHEBI:64076"/>
    </ligand>
</feature>
<evidence type="ECO:0000256" key="17">
    <source>
        <dbReference type="HAMAP-Rule" id="MF_01965"/>
    </source>
</evidence>
<feature type="domain" description="YjeF N-terminal" evidence="21">
    <location>
        <begin position="19"/>
        <end position="242"/>
    </location>
</feature>
<evidence type="ECO:0000256" key="8">
    <source>
        <dbReference type="ARBA" id="ARBA00022857"/>
    </source>
</evidence>